<name>U1QEB0_9ACTO</name>
<organism evidence="1 2">
    <name type="scientific">Actinomyces johnsonii F0510</name>
    <dbReference type="NCBI Taxonomy" id="1227262"/>
    <lineage>
        <taxon>Bacteria</taxon>
        <taxon>Bacillati</taxon>
        <taxon>Actinomycetota</taxon>
        <taxon>Actinomycetes</taxon>
        <taxon>Actinomycetales</taxon>
        <taxon>Actinomycetaceae</taxon>
        <taxon>Actinomyces</taxon>
    </lineage>
</organism>
<gene>
    <name evidence="1" type="ORF">HMPREF1549_01131</name>
</gene>
<dbReference type="AlphaFoldDB" id="U1QEB0"/>
<evidence type="ECO:0000313" key="2">
    <source>
        <dbReference type="Proteomes" id="UP000016498"/>
    </source>
</evidence>
<sequence length="88" mass="9318">MVHSTVTAAQYHRLGALRFSQYQAARNEGRRNSAGVVCDAEAGGCDGVVRRLGARRWDDVDCSGCMGCLVARCLDGAAVLIGSLPYGQ</sequence>
<dbReference type="Proteomes" id="UP000016498">
    <property type="component" value="Unassembled WGS sequence"/>
</dbReference>
<dbReference type="EMBL" id="AWSD01000105">
    <property type="protein sequence ID" value="ERH20651.1"/>
    <property type="molecule type" value="Genomic_DNA"/>
</dbReference>
<dbReference type="HOGENOM" id="CLU_2462176_0_0_11"/>
<comment type="caution">
    <text evidence="1">The sequence shown here is derived from an EMBL/GenBank/DDBJ whole genome shotgun (WGS) entry which is preliminary data.</text>
</comment>
<reference evidence="1 2" key="1">
    <citation type="submission" date="2013-06" db="EMBL/GenBank/DDBJ databases">
        <authorList>
            <person name="Weinstock G."/>
            <person name="Sodergren E."/>
            <person name="Lobos E.A."/>
            <person name="Fulton L."/>
            <person name="Fulton R."/>
            <person name="Courtney L."/>
            <person name="Fronick C."/>
            <person name="O'Laughlin M."/>
            <person name="Godfrey J."/>
            <person name="Wilson R.M."/>
            <person name="Miner T."/>
            <person name="Farmer C."/>
            <person name="Delehaunty K."/>
            <person name="Cordes M."/>
            <person name="Minx P."/>
            <person name="Tomlinson C."/>
            <person name="Chen J."/>
            <person name="Wollam A."/>
            <person name="Pepin K.H."/>
            <person name="Bhonagiri V."/>
            <person name="Zhang X."/>
            <person name="Warren W."/>
            <person name="Mitreva M."/>
            <person name="Mardis E.R."/>
            <person name="Wilson R.K."/>
        </authorList>
    </citation>
    <scope>NUCLEOTIDE SEQUENCE [LARGE SCALE GENOMIC DNA]</scope>
    <source>
        <strain evidence="1 2">F0510</strain>
    </source>
</reference>
<evidence type="ECO:0000313" key="1">
    <source>
        <dbReference type="EMBL" id="ERH20651.1"/>
    </source>
</evidence>
<accession>U1QEB0</accession>
<protein>
    <submittedName>
        <fullName evidence="1">Uncharacterized protein</fullName>
    </submittedName>
</protein>
<proteinExistence type="predicted"/>